<dbReference type="InterPro" id="IPR004853">
    <property type="entry name" value="Sugar_P_trans_dom"/>
</dbReference>
<dbReference type="EMBL" id="PJQD01000140">
    <property type="protein sequence ID" value="POY70265.1"/>
    <property type="molecule type" value="Genomic_DNA"/>
</dbReference>
<feature type="transmembrane region" description="Helical" evidence="6">
    <location>
        <begin position="295"/>
        <end position="313"/>
    </location>
</feature>
<evidence type="ECO:0000256" key="6">
    <source>
        <dbReference type="SAM" id="Phobius"/>
    </source>
</evidence>
<evidence type="ECO:0000313" key="8">
    <source>
        <dbReference type="EMBL" id="POY70265.1"/>
    </source>
</evidence>
<name>A0A2S5B0I1_9BASI</name>
<gene>
    <name evidence="8" type="ORF">BMF94_6851</name>
</gene>
<evidence type="ECO:0000256" key="2">
    <source>
        <dbReference type="ARBA" id="ARBA00022692"/>
    </source>
</evidence>
<dbReference type="Proteomes" id="UP000237144">
    <property type="component" value="Unassembled WGS sequence"/>
</dbReference>
<keyword evidence="2 6" id="KW-0812">Transmembrane</keyword>
<feature type="domain" description="Sugar phosphate transporter" evidence="7">
    <location>
        <begin position="51"/>
        <end position="334"/>
    </location>
</feature>
<evidence type="ECO:0000313" key="9">
    <source>
        <dbReference type="Proteomes" id="UP000237144"/>
    </source>
</evidence>
<proteinExistence type="predicted"/>
<evidence type="ECO:0000256" key="1">
    <source>
        <dbReference type="ARBA" id="ARBA00004141"/>
    </source>
</evidence>
<feature type="transmembrane region" description="Helical" evidence="6">
    <location>
        <begin position="45"/>
        <end position="64"/>
    </location>
</feature>
<dbReference type="SUPFAM" id="SSF103481">
    <property type="entry name" value="Multidrug resistance efflux transporter EmrE"/>
    <property type="match status" value="1"/>
</dbReference>
<feature type="transmembrane region" description="Helical" evidence="6">
    <location>
        <begin position="76"/>
        <end position="99"/>
    </location>
</feature>
<evidence type="ECO:0000256" key="4">
    <source>
        <dbReference type="ARBA" id="ARBA00023136"/>
    </source>
</evidence>
<dbReference type="OrthoDB" id="5547497at2759"/>
<feature type="transmembrane region" description="Helical" evidence="6">
    <location>
        <begin position="260"/>
        <end position="283"/>
    </location>
</feature>
<dbReference type="Pfam" id="PF03151">
    <property type="entry name" value="TPT"/>
    <property type="match status" value="1"/>
</dbReference>
<evidence type="ECO:0000259" key="7">
    <source>
        <dbReference type="Pfam" id="PF03151"/>
    </source>
</evidence>
<keyword evidence="9" id="KW-1185">Reference proteome</keyword>
<dbReference type="AlphaFoldDB" id="A0A2S5B0I1"/>
<dbReference type="InterPro" id="IPR037185">
    <property type="entry name" value="EmrE-like"/>
</dbReference>
<feature type="transmembrane region" description="Helical" evidence="6">
    <location>
        <begin position="139"/>
        <end position="157"/>
    </location>
</feature>
<dbReference type="PANTHER" id="PTHR11132">
    <property type="entry name" value="SOLUTE CARRIER FAMILY 35"/>
    <property type="match status" value="1"/>
</dbReference>
<evidence type="ECO:0000256" key="5">
    <source>
        <dbReference type="SAM" id="MobiDB-lite"/>
    </source>
</evidence>
<feature type="region of interest" description="Disordered" evidence="5">
    <location>
        <begin position="1"/>
        <end position="41"/>
    </location>
</feature>
<dbReference type="GO" id="GO:0016020">
    <property type="term" value="C:membrane"/>
    <property type="evidence" value="ECO:0007669"/>
    <property type="project" value="UniProtKB-SubCell"/>
</dbReference>
<evidence type="ECO:0000256" key="3">
    <source>
        <dbReference type="ARBA" id="ARBA00022989"/>
    </source>
</evidence>
<feature type="compositionally biased region" description="Low complexity" evidence="5">
    <location>
        <begin position="344"/>
        <end position="356"/>
    </location>
</feature>
<keyword evidence="3 6" id="KW-1133">Transmembrane helix</keyword>
<feature type="transmembrane region" description="Helical" evidence="6">
    <location>
        <begin position="164"/>
        <end position="182"/>
    </location>
</feature>
<feature type="transmembrane region" description="Helical" evidence="6">
    <location>
        <begin position="319"/>
        <end position="336"/>
    </location>
</feature>
<dbReference type="InterPro" id="IPR050186">
    <property type="entry name" value="TPT_transporter"/>
</dbReference>
<feature type="region of interest" description="Disordered" evidence="5">
    <location>
        <begin position="344"/>
        <end position="378"/>
    </location>
</feature>
<comment type="caution">
    <text evidence="8">The sequence shown here is derived from an EMBL/GenBank/DDBJ whole genome shotgun (WGS) entry which is preliminary data.</text>
</comment>
<reference evidence="8 9" key="1">
    <citation type="journal article" date="2018" name="Front. Microbiol.">
        <title>Prospects for Fungal Bioremediation of Acidic Radioactive Waste Sites: Characterization and Genome Sequence of Rhodotorula taiwanensis MD1149.</title>
        <authorList>
            <person name="Tkavc R."/>
            <person name="Matrosova V.Y."/>
            <person name="Grichenko O.E."/>
            <person name="Gostincar C."/>
            <person name="Volpe R.P."/>
            <person name="Klimenkova P."/>
            <person name="Gaidamakova E.K."/>
            <person name="Zhou C.E."/>
            <person name="Stewart B.J."/>
            <person name="Lyman M.G."/>
            <person name="Malfatti S.A."/>
            <person name="Rubinfeld B."/>
            <person name="Courtot M."/>
            <person name="Singh J."/>
            <person name="Dalgard C.L."/>
            <person name="Hamilton T."/>
            <person name="Frey K.G."/>
            <person name="Gunde-Cimerman N."/>
            <person name="Dugan L."/>
            <person name="Daly M.J."/>
        </authorList>
    </citation>
    <scope>NUCLEOTIDE SEQUENCE [LARGE SCALE GENOMIC DNA]</scope>
    <source>
        <strain evidence="8 9">MD1149</strain>
    </source>
</reference>
<keyword evidence="4 6" id="KW-0472">Membrane</keyword>
<feature type="transmembrane region" description="Helical" evidence="6">
    <location>
        <begin position="220"/>
        <end position="240"/>
    </location>
</feature>
<comment type="subcellular location">
    <subcellularLocation>
        <location evidence="1">Membrane</location>
        <topology evidence="1">Multi-pass membrane protein</topology>
    </subcellularLocation>
</comment>
<sequence length="378" mass="40468">MAARNDYQRVPVADEVEMQQRRSAEFEAASQKPAPPASDPPPSQAMVVFSVSFYLIAAIVMVMVNKWVLNAVKVPLFFLFCQLVIAVILLQLCALFGYMKLPHVDITTCKGLAPLIACNVLGLAFNTYCLQYVDASFYQIARGLVLPFTVFFSWWILGASSSRATLVAVFIVCIGFVLGVSGEIHTTAIGTALGVASSVTTAVHAIVVKRSLSVVSGTLDLAYFSNLLSAIVILPFVFISGEFFTVIEMFTEGGEGAEGLSTFLTGALVTGVFGFLICIAGFLSIKVTSPISHMISAAVRGVLQTFLGIWFFGEHVGSGRALGIIFILTGSVYYVYTKSQEQNASRPAAARPANGGLPTQTPPTSSAYAPVTTREQPR</sequence>
<accession>A0A2S5B0I1</accession>
<feature type="compositionally biased region" description="Polar residues" evidence="5">
    <location>
        <begin position="357"/>
        <end position="367"/>
    </location>
</feature>
<dbReference type="STRING" id="741276.A0A2S5B0I1"/>
<protein>
    <recommendedName>
        <fullName evidence="7">Sugar phosphate transporter domain-containing protein</fullName>
    </recommendedName>
</protein>
<organism evidence="8 9">
    <name type="scientific">Rhodotorula taiwanensis</name>
    <dbReference type="NCBI Taxonomy" id="741276"/>
    <lineage>
        <taxon>Eukaryota</taxon>
        <taxon>Fungi</taxon>
        <taxon>Dikarya</taxon>
        <taxon>Basidiomycota</taxon>
        <taxon>Pucciniomycotina</taxon>
        <taxon>Microbotryomycetes</taxon>
        <taxon>Sporidiobolales</taxon>
        <taxon>Sporidiobolaceae</taxon>
        <taxon>Rhodotorula</taxon>
    </lineage>
</organism>
<feature type="transmembrane region" description="Helical" evidence="6">
    <location>
        <begin position="188"/>
        <end position="208"/>
    </location>
</feature>